<dbReference type="STRING" id="1314782.A0A165TE74"/>
<accession>A0A165TE74</accession>
<keyword evidence="4 6" id="KW-0539">Nucleus</keyword>
<dbReference type="Pfam" id="PF07962">
    <property type="entry name" value="Swi3"/>
    <property type="match status" value="1"/>
</dbReference>
<feature type="region of interest" description="Disordered" evidence="7">
    <location>
        <begin position="1"/>
        <end position="154"/>
    </location>
</feature>
<dbReference type="InterPro" id="IPR012923">
    <property type="entry name" value="Csm3"/>
</dbReference>
<feature type="region of interest" description="Disordered" evidence="7">
    <location>
        <begin position="372"/>
        <end position="463"/>
    </location>
</feature>
<dbReference type="GO" id="GO:0031298">
    <property type="term" value="C:replication fork protection complex"/>
    <property type="evidence" value="ECO:0007669"/>
    <property type="project" value="TreeGrafter"/>
</dbReference>
<feature type="compositionally biased region" description="Polar residues" evidence="7">
    <location>
        <begin position="107"/>
        <end position="121"/>
    </location>
</feature>
<keyword evidence="10" id="KW-1185">Reference proteome</keyword>
<feature type="region of interest" description="Disordered" evidence="7">
    <location>
        <begin position="317"/>
        <end position="347"/>
    </location>
</feature>
<evidence type="ECO:0000259" key="8">
    <source>
        <dbReference type="Pfam" id="PF07962"/>
    </source>
</evidence>
<feature type="region of interest" description="Disordered" evidence="7">
    <location>
        <begin position="239"/>
        <end position="305"/>
    </location>
</feature>
<comment type="subcellular location">
    <subcellularLocation>
        <location evidence="1 6">Nucleus</location>
    </subcellularLocation>
</comment>
<feature type="compositionally biased region" description="Low complexity" evidence="7">
    <location>
        <begin position="277"/>
        <end position="297"/>
    </location>
</feature>
<dbReference type="GO" id="GO:0003677">
    <property type="term" value="F:DNA binding"/>
    <property type="evidence" value="ECO:0007669"/>
    <property type="project" value="TreeGrafter"/>
</dbReference>
<evidence type="ECO:0000256" key="5">
    <source>
        <dbReference type="ARBA" id="ARBA00023306"/>
    </source>
</evidence>
<keyword evidence="5 6" id="KW-0131">Cell cycle</keyword>
<gene>
    <name evidence="9" type="ORF">NEOLEDRAFT_1177534</name>
</gene>
<dbReference type="AlphaFoldDB" id="A0A165TE74"/>
<proteinExistence type="inferred from homology"/>
<dbReference type="InterPro" id="IPR040038">
    <property type="entry name" value="TIPIN/Csm3/Swi3"/>
</dbReference>
<keyword evidence="3 6" id="KW-0227">DNA damage</keyword>
<feature type="domain" description="Chromosome segregation in meiosis protein 3" evidence="8">
    <location>
        <begin position="152"/>
        <end position="233"/>
    </location>
</feature>
<dbReference type="EMBL" id="KV425566">
    <property type="protein sequence ID" value="KZT26537.1"/>
    <property type="molecule type" value="Genomic_DNA"/>
</dbReference>
<reference evidence="9 10" key="1">
    <citation type="journal article" date="2016" name="Mol. Biol. Evol.">
        <title>Comparative Genomics of Early-Diverging Mushroom-Forming Fungi Provides Insights into the Origins of Lignocellulose Decay Capabilities.</title>
        <authorList>
            <person name="Nagy L.G."/>
            <person name="Riley R."/>
            <person name="Tritt A."/>
            <person name="Adam C."/>
            <person name="Daum C."/>
            <person name="Floudas D."/>
            <person name="Sun H."/>
            <person name="Yadav J.S."/>
            <person name="Pangilinan J."/>
            <person name="Larsson K.H."/>
            <person name="Matsuura K."/>
            <person name="Barry K."/>
            <person name="Labutti K."/>
            <person name="Kuo R."/>
            <person name="Ohm R.A."/>
            <person name="Bhattacharya S.S."/>
            <person name="Shirouzu T."/>
            <person name="Yoshinaga Y."/>
            <person name="Martin F.M."/>
            <person name="Grigoriev I.V."/>
            <person name="Hibbett D.S."/>
        </authorList>
    </citation>
    <scope>NUCLEOTIDE SEQUENCE [LARGE SCALE GENOMIC DNA]</scope>
    <source>
        <strain evidence="9 10">HHB14362 ss-1</strain>
    </source>
</reference>
<dbReference type="GO" id="GO:0006974">
    <property type="term" value="P:DNA damage response"/>
    <property type="evidence" value="ECO:0007669"/>
    <property type="project" value="UniProtKB-KW"/>
</dbReference>
<comment type="function">
    <text evidence="6">Plays an important role in the control of DNA replication and the maintenance of replication fork stability.</text>
</comment>
<dbReference type="Proteomes" id="UP000076761">
    <property type="component" value="Unassembled WGS sequence"/>
</dbReference>
<evidence type="ECO:0000256" key="2">
    <source>
        <dbReference type="ARBA" id="ARBA00006075"/>
    </source>
</evidence>
<dbReference type="GO" id="GO:0031297">
    <property type="term" value="P:replication fork processing"/>
    <property type="evidence" value="ECO:0007669"/>
    <property type="project" value="UniProtKB-UniRule"/>
</dbReference>
<evidence type="ECO:0000256" key="1">
    <source>
        <dbReference type="ARBA" id="ARBA00004123"/>
    </source>
</evidence>
<evidence type="ECO:0000256" key="3">
    <source>
        <dbReference type="ARBA" id="ARBA00022763"/>
    </source>
</evidence>
<feature type="compositionally biased region" description="Basic and acidic residues" evidence="7">
    <location>
        <begin position="327"/>
        <end position="338"/>
    </location>
</feature>
<dbReference type="OrthoDB" id="437078at2759"/>
<feature type="compositionally biased region" description="Basic and acidic residues" evidence="7">
    <location>
        <begin position="135"/>
        <end position="154"/>
    </location>
</feature>
<name>A0A165TE74_9AGAM</name>
<dbReference type="GO" id="GO:0000076">
    <property type="term" value="P:DNA replication checkpoint signaling"/>
    <property type="evidence" value="ECO:0007669"/>
    <property type="project" value="UniProtKB-UniRule"/>
</dbReference>
<evidence type="ECO:0000313" key="9">
    <source>
        <dbReference type="EMBL" id="KZT26537.1"/>
    </source>
</evidence>
<comment type="similarity">
    <text evidence="2 6">Belongs to the CSM3 family.</text>
</comment>
<evidence type="ECO:0000256" key="7">
    <source>
        <dbReference type="SAM" id="MobiDB-lite"/>
    </source>
</evidence>
<feature type="compositionally biased region" description="Basic and acidic residues" evidence="7">
    <location>
        <begin position="95"/>
        <end position="104"/>
    </location>
</feature>
<dbReference type="PANTHER" id="PTHR13220">
    <property type="entry name" value="TIMELESS INTERACTING-RELATED"/>
    <property type="match status" value="1"/>
</dbReference>
<sequence>MSIVALEDIWDAPVEPSTPQKSTQLFLDDDGHDAPRSLKRPLFLNSDSEEDVPKTTKGTAQASASARPDIDAMFDNIDDEEGIFPPLAPSLDMDALQRDAEQRHAKSSQSNLHAILPSSSPSKDHDTSAENTGNRSDKASKDAPKERKVLPKLDEARLLGPDGFPALIAEAKKFKPRGKGQESTDLGRVIQLYQFWTHKMYPKMQFRDTVNRVEKLCHSRRMHVALSVWRDEAKGLINGMKPDDPIDLASDSEDDDADDGQRAQVETRGSSIDDVGSRGASRVPSAGASRPPSSRSVDPATDGNDFDIDAMIREQEEMEAEQGLAPKENKPRSVDKYGSKPASEDAMDLDEEAMWDDMMMADFTGAVPSIPAVASSETTAPQSQKDDITAGSHAVDDEDMWDVVREMETEAQEAGQQDATASESGPAPSEEEIDGHGGEHSEISSPQKKQRISNADDWEDMYI</sequence>
<evidence type="ECO:0000256" key="6">
    <source>
        <dbReference type="RuleBase" id="RU366049"/>
    </source>
</evidence>
<dbReference type="InParanoid" id="A0A165TE74"/>
<evidence type="ECO:0000313" key="10">
    <source>
        <dbReference type="Proteomes" id="UP000076761"/>
    </source>
</evidence>
<protein>
    <recommendedName>
        <fullName evidence="6">Chromosome segregation in meiosis protein</fullName>
    </recommendedName>
</protein>
<evidence type="ECO:0000256" key="4">
    <source>
        <dbReference type="ARBA" id="ARBA00023242"/>
    </source>
</evidence>
<organism evidence="9 10">
    <name type="scientific">Neolentinus lepideus HHB14362 ss-1</name>
    <dbReference type="NCBI Taxonomy" id="1314782"/>
    <lineage>
        <taxon>Eukaryota</taxon>
        <taxon>Fungi</taxon>
        <taxon>Dikarya</taxon>
        <taxon>Basidiomycota</taxon>
        <taxon>Agaricomycotina</taxon>
        <taxon>Agaricomycetes</taxon>
        <taxon>Gloeophyllales</taxon>
        <taxon>Gloeophyllaceae</taxon>
        <taxon>Neolentinus</taxon>
    </lineage>
</organism>
<dbReference type="PANTHER" id="PTHR13220:SF11">
    <property type="entry name" value="TIMELESS-INTERACTING PROTEIN"/>
    <property type="match status" value="1"/>
</dbReference>
<dbReference type="GO" id="GO:0043111">
    <property type="term" value="P:replication fork arrest"/>
    <property type="evidence" value="ECO:0007669"/>
    <property type="project" value="TreeGrafter"/>
</dbReference>